<dbReference type="RefSeq" id="WP_131910070.1">
    <property type="nucleotide sequence ID" value="NZ_SMFM01000006.1"/>
</dbReference>
<evidence type="ECO:0000313" key="2">
    <source>
        <dbReference type="EMBL" id="TDD75148.1"/>
    </source>
</evidence>
<keyword evidence="1" id="KW-0812">Transmembrane</keyword>
<comment type="caution">
    <text evidence="2">The sequence shown here is derived from an EMBL/GenBank/DDBJ whole genome shotgun (WGS) entry which is preliminary data.</text>
</comment>
<evidence type="ECO:0000256" key="1">
    <source>
        <dbReference type="SAM" id="Phobius"/>
    </source>
</evidence>
<dbReference type="AlphaFoldDB" id="A0A4R5AQ17"/>
<gene>
    <name evidence="2" type="ORF">E0F89_12235</name>
</gene>
<keyword evidence="1" id="KW-0472">Membrane</keyword>
<feature type="transmembrane region" description="Helical" evidence="1">
    <location>
        <begin position="12"/>
        <end position="30"/>
    </location>
</feature>
<feature type="transmembrane region" description="Helical" evidence="1">
    <location>
        <begin position="42"/>
        <end position="59"/>
    </location>
</feature>
<dbReference type="EMBL" id="SMFM01000006">
    <property type="protein sequence ID" value="TDD75148.1"/>
    <property type="molecule type" value="Genomic_DNA"/>
</dbReference>
<reference evidence="2 3" key="1">
    <citation type="submission" date="2019-03" db="EMBL/GenBank/DDBJ databases">
        <title>Flavobacterium AT-3-2 sp. nov., isolated from arctic soil.</title>
        <authorList>
            <person name="Chaudhary D.K."/>
        </authorList>
    </citation>
    <scope>NUCLEOTIDE SEQUENCE [LARGE SCALE GENOMIC DNA]</scope>
    <source>
        <strain evidence="2 3">AT-3-2</strain>
    </source>
</reference>
<evidence type="ECO:0000313" key="3">
    <source>
        <dbReference type="Proteomes" id="UP000295278"/>
    </source>
</evidence>
<dbReference type="Proteomes" id="UP000295278">
    <property type="component" value="Unassembled WGS sequence"/>
</dbReference>
<name>A0A4R5AQ17_9FLAO</name>
<accession>A0A4R5AQ17</accession>
<organism evidence="2 3">
    <name type="scientific">Flavobacterium caseinilyticum</name>
    <dbReference type="NCBI Taxonomy" id="2541732"/>
    <lineage>
        <taxon>Bacteria</taxon>
        <taxon>Pseudomonadati</taxon>
        <taxon>Bacteroidota</taxon>
        <taxon>Flavobacteriia</taxon>
        <taxon>Flavobacteriales</taxon>
        <taxon>Flavobacteriaceae</taxon>
        <taxon>Flavobacterium</taxon>
    </lineage>
</organism>
<keyword evidence="1" id="KW-1133">Transmembrane helix</keyword>
<keyword evidence="3" id="KW-1185">Reference proteome</keyword>
<proteinExistence type="predicted"/>
<sequence length="171" mass="20140">MDNFNNLQSHTNFFSILLVLIAICLFYYVVKNYKTINSQLKLILIIIIIAIPFKIYDTIGNDNQIQSLVKNFDVTNGKVIKHIRGKGKAISYIEFKYYVNNIKIVKQYDDTYYSSFPVEKPNFNSDYLVIYEKGNPNNSLILLNYELKDKNDLEKYKIEFQKKIPENAFNH</sequence>
<protein>
    <submittedName>
        <fullName evidence="2">Uncharacterized protein</fullName>
    </submittedName>
</protein>
<dbReference type="OrthoDB" id="1377141at2"/>